<proteinExistence type="predicted"/>
<reference evidence="2" key="1">
    <citation type="submission" date="2013-09" db="EMBL/GenBank/DDBJ databases">
        <title>Corchorus olitorius genome sequencing.</title>
        <authorList>
            <person name="Alam M."/>
            <person name="Haque M.S."/>
            <person name="Islam M.S."/>
            <person name="Emdad E.M."/>
            <person name="Islam M.M."/>
            <person name="Ahmed B."/>
            <person name="Halim A."/>
            <person name="Hossen Q.M.M."/>
            <person name="Hossain M.Z."/>
            <person name="Ahmed R."/>
            <person name="Khan M.M."/>
            <person name="Islam R."/>
            <person name="Rashid M.M."/>
            <person name="Khan S.A."/>
            <person name="Rahman M.S."/>
            <person name="Alam M."/>
            <person name="Yahiya A.S."/>
            <person name="Khan M.S."/>
            <person name="Azam M.S."/>
            <person name="Haque T."/>
            <person name="Lashkar M.Z.H."/>
            <person name="Akhand A.I."/>
            <person name="Morshed G."/>
            <person name="Roy S."/>
            <person name="Uddin K.S."/>
            <person name="Rabeya T."/>
            <person name="Hossain A.S."/>
            <person name="Chowdhury A."/>
            <person name="Snigdha A.R."/>
            <person name="Mortoza M.S."/>
            <person name="Matin S.A."/>
            <person name="Hoque S.M.E."/>
            <person name="Islam M.K."/>
            <person name="Roy D.K."/>
            <person name="Haider R."/>
            <person name="Moosa M.M."/>
            <person name="Elias S.M."/>
            <person name="Hasan A.M."/>
            <person name="Jahan S."/>
            <person name="Shafiuddin M."/>
            <person name="Mahmood N."/>
            <person name="Shommy N.S."/>
        </authorList>
    </citation>
    <scope>NUCLEOTIDE SEQUENCE [LARGE SCALE GENOMIC DNA]</scope>
    <source>
        <strain evidence="2">cv. O-4</strain>
    </source>
</reference>
<dbReference type="AlphaFoldDB" id="A0A1R3J6Z8"/>
<keyword evidence="2" id="KW-1185">Reference proteome</keyword>
<evidence type="ECO:0000313" key="1">
    <source>
        <dbReference type="EMBL" id="OMO90601.1"/>
    </source>
</evidence>
<gene>
    <name evidence="1" type="ORF">COLO4_19016</name>
</gene>
<evidence type="ECO:0000313" key="2">
    <source>
        <dbReference type="Proteomes" id="UP000187203"/>
    </source>
</evidence>
<accession>A0A1R3J6Z8</accession>
<sequence>MLKMMELQYASLHRDYDKSRNYPISLAREVGQFRSRSLTIALLQPVEKPLTHHKRHLPPLLILILALLISLINNMV</sequence>
<comment type="caution">
    <text evidence="1">The sequence shown here is derived from an EMBL/GenBank/DDBJ whole genome shotgun (WGS) entry which is preliminary data.</text>
</comment>
<organism evidence="1 2">
    <name type="scientific">Corchorus olitorius</name>
    <dbReference type="NCBI Taxonomy" id="93759"/>
    <lineage>
        <taxon>Eukaryota</taxon>
        <taxon>Viridiplantae</taxon>
        <taxon>Streptophyta</taxon>
        <taxon>Embryophyta</taxon>
        <taxon>Tracheophyta</taxon>
        <taxon>Spermatophyta</taxon>
        <taxon>Magnoliopsida</taxon>
        <taxon>eudicotyledons</taxon>
        <taxon>Gunneridae</taxon>
        <taxon>Pentapetalae</taxon>
        <taxon>rosids</taxon>
        <taxon>malvids</taxon>
        <taxon>Malvales</taxon>
        <taxon>Malvaceae</taxon>
        <taxon>Grewioideae</taxon>
        <taxon>Apeibeae</taxon>
        <taxon>Corchorus</taxon>
    </lineage>
</organism>
<protein>
    <submittedName>
        <fullName evidence="1">Uncharacterized protein</fullName>
    </submittedName>
</protein>
<dbReference type="Proteomes" id="UP000187203">
    <property type="component" value="Unassembled WGS sequence"/>
</dbReference>
<name>A0A1R3J6Z8_9ROSI</name>
<dbReference type="EMBL" id="AWUE01016540">
    <property type="protein sequence ID" value="OMO90601.1"/>
    <property type="molecule type" value="Genomic_DNA"/>
</dbReference>